<protein>
    <submittedName>
        <fullName evidence="6">Phosphonopyruvate decarboxylase</fullName>
        <ecNumber evidence="6">4.1.1.82</ecNumber>
    </submittedName>
</protein>
<dbReference type="EMBL" id="JABAIA010000005">
    <property type="protein sequence ID" value="NLR69196.1"/>
    <property type="molecule type" value="Genomic_DNA"/>
</dbReference>
<dbReference type="Pfam" id="PF02776">
    <property type="entry name" value="TPP_enzyme_N"/>
    <property type="match status" value="1"/>
</dbReference>
<evidence type="ECO:0000259" key="5">
    <source>
        <dbReference type="Pfam" id="PF02776"/>
    </source>
</evidence>
<dbReference type="PANTHER" id="PTHR42818:SF1">
    <property type="entry name" value="SULFOPYRUVATE DECARBOXYLASE"/>
    <property type="match status" value="1"/>
</dbReference>
<keyword evidence="1" id="KW-0210">Decarboxylase</keyword>
<evidence type="ECO:0000313" key="6">
    <source>
        <dbReference type="EMBL" id="NLR69196.1"/>
    </source>
</evidence>
<evidence type="ECO:0000256" key="2">
    <source>
        <dbReference type="ARBA" id="ARBA00023052"/>
    </source>
</evidence>
<dbReference type="AlphaFoldDB" id="A0A847S2S7"/>
<dbReference type="SUPFAM" id="SSF52518">
    <property type="entry name" value="Thiamin diphosphate-binding fold (THDP-binding)"/>
    <property type="match status" value="2"/>
</dbReference>
<dbReference type="EC" id="4.1.1.82" evidence="6"/>
<dbReference type="InterPro" id="IPR051818">
    <property type="entry name" value="TPP_dependent_decarboxylase"/>
</dbReference>
<gene>
    <name evidence="6" type="primary">aepY</name>
    <name evidence="6" type="ORF">HGH92_33170</name>
</gene>
<sequence length="378" mass="41027">MLNTALFAGMLNKHGINFFAGVPDSVLEPFCSYLDDTLDAQSHVITPNEGSAVALAAGHYLSTGKLPVVYLQNAGLGNAVNPLTSLTNTDASRIPMLLMIGWRGFPGEKDEPQHRLMGSMMEQLLALMNIPYEILSADFQEATEQVGRLSATAALSSTPVALLVKKHTFEPFRREIQQAYDLYREDAICVLLEELRESVFVSTTGKCAREVYELRQLSGQPHERDFYNVGAMGHASMIALGIAMGSPKQHVCCLDGDGALLMHLGALANIGSLQPADFIHVILNNGAHDSVGGQRTLAMDIDIPAIARGNGYKYVYTVSGAADLTQAVRELKALGALGLIEVKIANGVRKEPVRPDEAPHLLKDQLMKHLRNRDRAAL</sequence>
<keyword evidence="3 6" id="KW-0456">Lyase</keyword>
<dbReference type="PANTHER" id="PTHR42818">
    <property type="entry name" value="SULFOPYRUVATE DECARBOXYLASE SUBUNIT ALPHA"/>
    <property type="match status" value="1"/>
</dbReference>
<accession>A0A847S2S7</accession>
<dbReference type="GO" id="GO:0033980">
    <property type="term" value="F:phosphonopyruvate decarboxylase activity"/>
    <property type="evidence" value="ECO:0007669"/>
    <property type="project" value="UniProtKB-EC"/>
</dbReference>
<dbReference type="InterPro" id="IPR029061">
    <property type="entry name" value="THDP-binding"/>
</dbReference>
<dbReference type="GO" id="GO:0030976">
    <property type="term" value="F:thiamine pyrophosphate binding"/>
    <property type="evidence" value="ECO:0007669"/>
    <property type="project" value="InterPro"/>
</dbReference>
<reference evidence="6 7" key="1">
    <citation type="submission" date="2020-04" db="EMBL/GenBank/DDBJ databases">
        <authorList>
            <person name="Yin C."/>
        </authorList>
    </citation>
    <scope>NUCLEOTIDE SEQUENCE [LARGE SCALE GENOMIC DNA]</scope>
    <source>
        <strain evidence="6 7">Ae27</strain>
    </source>
</reference>
<evidence type="ECO:0000256" key="1">
    <source>
        <dbReference type="ARBA" id="ARBA00022793"/>
    </source>
</evidence>
<organism evidence="6 7">
    <name type="scientific">Chitinophaga varians</name>
    <dbReference type="NCBI Taxonomy" id="2202339"/>
    <lineage>
        <taxon>Bacteria</taxon>
        <taxon>Pseudomonadati</taxon>
        <taxon>Bacteroidota</taxon>
        <taxon>Chitinophagia</taxon>
        <taxon>Chitinophagales</taxon>
        <taxon>Chitinophagaceae</taxon>
        <taxon>Chitinophaga</taxon>
    </lineage>
</organism>
<dbReference type="CDD" id="cd07035">
    <property type="entry name" value="TPP_PYR_POX_like"/>
    <property type="match status" value="1"/>
</dbReference>
<dbReference type="RefSeq" id="WP_168875158.1">
    <property type="nucleotide sequence ID" value="NZ_JABAIA010000005.1"/>
</dbReference>
<comment type="caution">
    <text evidence="6">The sequence shown here is derived from an EMBL/GenBank/DDBJ whole genome shotgun (WGS) entry which is preliminary data.</text>
</comment>
<dbReference type="InterPro" id="IPR011766">
    <property type="entry name" value="TPP_enzyme_TPP-bd"/>
</dbReference>
<evidence type="ECO:0000313" key="7">
    <source>
        <dbReference type="Proteomes" id="UP000570474"/>
    </source>
</evidence>
<feature type="domain" description="Thiamine pyrophosphate enzyme TPP-binding" evidence="4">
    <location>
        <begin position="205"/>
        <end position="341"/>
    </location>
</feature>
<feature type="domain" description="Thiamine pyrophosphate enzyme N-terminal TPP-binding" evidence="5">
    <location>
        <begin position="5"/>
        <end position="113"/>
    </location>
</feature>
<dbReference type="Gene3D" id="3.40.50.970">
    <property type="match status" value="2"/>
</dbReference>
<evidence type="ECO:0000259" key="4">
    <source>
        <dbReference type="Pfam" id="PF02775"/>
    </source>
</evidence>
<keyword evidence="6" id="KW-0670">Pyruvate</keyword>
<dbReference type="Pfam" id="PF02775">
    <property type="entry name" value="TPP_enzyme_C"/>
    <property type="match status" value="1"/>
</dbReference>
<evidence type="ECO:0000256" key="3">
    <source>
        <dbReference type="ARBA" id="ARBA00023239"/>
    </source>
</evidence>
<dbReference type="NCBIfam" id="TIGR03297">
    <property type="entry name" value="Ppyr-DeCO2ase"/>
    <property type="match status" value="1"/>
</dbReference>
<dbReference type="InterPro" id="IPR017684">
    <property type="entry name" value="Phosphono-pyrv_decarboxylase"/>
</dbReference>
<proteinExistence type="predicted"/>
<dbReference type="InterPro" id="IPR012001">
    <property type="entry name" value="Thiamin_PyroP_enz_TPP-bd_dom"/>
</dbReference>
<dbReference type="GO" id="GO:0032923">
    <property type="term" value="P:organic phosphonate biosynthetic process"/>
    <property type="evidence" value="ECO:0007669"/>
    <property type="project" value="InterPro"/>
</dbReference>
<keyword evidence="2" id="KW-0786">Thiamine pyrophosphate</keyword>
<keyword evidence="7" id="KW-1185">Reference proteome</keyword>
<name>A0A847S2S7_9BACT</name>
<dbReference type="Proteomes" id="UP000570474">
    <property type="component" value="Unassembled WGS sequence"/>
</dbReference>